<dbReference type="RefSeq" id="WP_345509323.1">
    <property type="nucleotide sequence ID" value="NZ_BAABIW010000039.1"/>
</dbReference>
<keyword evidence="4" id="KW-0812">Transmembrane</keyword>
<dbReference type="InterPro" id="IPR003688">
    <property type="entry name" value="TraG/VirD4"/>
</dbReference>
<dbReference type="InterPro" id="IPR027417">
    <property type="entry name" value="P-loop_NTPase"/>
</dbReference>
<dbReference type="InterPro" id="IPR032689">
    <property type="entry name" value="TraG-D_C"/>
</dbReference>
<accession>A0ABP9JPH5</accession>
<evidence type="ECO:0000256" key="3">
    <source>
        <dbReference type="ARBA" id="ARBA00022475"/>
    </source>
</evidence>
<keyword evidence="5" id="KW-1133">Transmembrane helix</keyword>
<evidence type="ECO:0000256" key="2">
    <source>
        <dbReference type="ARBA" id="ARBA00008806"/>
    </source>
</evidence>
<dbReference type="Gene3D" id="3.40.50.300">
    <property type="entry name" value="P-loop containing nucleotide triphosphate hydrolases"/>
    <property type="match status" value="1"/>
</dbReference>
<evidence type="ECO:0000256" key="6">
    <source>
        <dbReference type="ARBA" id="ARBA00023136"/>
    </source>
</evidence>
<evidence type="ECO:0000259" key="8">
    <source>
        <dbReference type="Pfam" id="PF12696"/>
    </source>
</evidence>
<dbReference type="Pfam" id="PF02534">
    <property type="entry name" value="T4SS-DNA_transf"/>
    <property type="match status" value="1"/>
</dbReference>
<feature type="compositionally biased region" description="Gly residues" evidence="7">
    <location>
        <begin position="15"/>
        <end position="27"/>
    </location>
</feature>
<reference evidence="10" key="1">
    <citation type="journal article" date="2019" name="Int. J. Syst. Evol. Microbiol.">
        <title>The Global Catalogue of Microorganisms (GCM) 10K type strain sequencing project: providing services to taxonomists for standard genome sequencing and annotation.</title>
        <authorList>
            <consortium name="The Broad Institute Genomics Platform"/>
            <consortium name="The Broad Institute Genome Sequencing Center for Infectious Disease"/>
            <person name="Wu L."/>
            <person name="Ma J."/>
        </authorList>
    </citation>
    <scope>NUCLEOTIDE SEQUENCE [LARGE SCALE GENOMIC DNA]</scope>
    <source>
        <strain evidence="10">JCM 17687</strain>
    </source>
</reference>
<feature type="compositionally biased region" description="Polar residues" evidence="7">
    <location>
        <begin position="481"/>
        <end position="492"/>
    </location>
</feature>
<sequence length="616" mass="66850">MGVFDKAKDWLAEGFGAGGTSSSGPRGGQRPAPDGPIGPLSYVGNPDPWAQLHRDLTGSDGRRLFYGVYGPEFLFTPPDSHVLILGPTRQGKTAGVLIPMVLCAMGPVVSTSTRKDVLRAAAASRSRKGRIWHMNLDTGVAEPGTMQLRYSPITTDFTKANNVAEAMCYAAEVNATERGGSANSGYFAEQVTRLVGPTLLAAGLEAKPMEWVVSIVLAQDSDTYGPVVDILAKHEGRPGVINAKRELEGILAMATSHGSANDIFATAARAFRVYNRPEVLALTENPNFDPADFVAGDPRSINPAMFTELDAQLSGARLESIQSRLPVGYYDTIFITASRRTQKAVAPVIVGLLQTLYDASSELREQDELDNYFRRPPMTWALDEVASMSPWKDFPVVLSTAAGDGVLIGAVFHDLSQVRDKWSDNTPGVLRTNMQTTVLFPGINDPQTLRDLQETIGYHWVSVTSHGYQESSGISGGPLTGSGQRSAGTTQQTNQQWLPIVDAGTIQRGHPQDSVAVLMVGAHLGGDGVLWAHTSPYYRAMPWPELLLGSLRYLHQNTATDDPRRLLPTPVLDRDNGAALWPYRQPDQVKYLLDTLAWAKAQRPQTALDDELEEDA</sequence>
<evidence type="ECO:0000313" key="10">
    <source>
        <dbReference type="Proteomes" id="UP001500427"/>
    </source>
</evidence>
<evidence type="ECO:0000313" key="9">
    <source>
        <dbReference type="EMBL" id="GAA5036951.1"/>
    </source>
</evidence>
<feature type="region of interest" description="Disordered" evidence="7">
    <location>
        <begin position="15"/>
        <end position="44"/>
    </location>
</feature>
<dbReference type="PANTHER" id="PTHR37937:SF1">
    <property type="entry name" value="CONJUGATIVE TRANSFER: DNA TRANSPORT"/>
    <property type="match status" value="1"/>
</dbReference>
<dbReference type="SUPFAM" id="SSF52540">
    <property type="entry name" value="P-loop containing nucleoside triphosphate hydrolases"/>
    <property type="match status" value="1"/>
</dbReference>
<organism evidence="9 10">
    <name type="scientific">Terrabacter aeriphilus</name>
    <dbReference type="NCBI Taxonomy" id="515662"/>
    <lineage>
        <taxon>Bacteria</taxon>
        <taxon>Bacillati</taxon>
        <taxon>Actinomycetota</taxon>
        <taxon>Actinomycetes</taxon>
        <taxon>Micrococcales</taxon>
        <taxon>Intrasporangiaceae</taxon>
        <taxon>Terrabacter</taxon>
    </lineage>
</organism>
<evidence type="ECO:0000256" key="5">
    <source>
        <dbReference type="ARBA" id="ARBA00022989"/>
    </source>
</evidence>
<protein>
    <recommendedName>
        <fullName evidence="8">TraD/TraG TraM recognition site domain-containing protein</fullName>
    </recommendedName>
</protein>
<keyword evidence="3" id="KW-1003">Cell membrane</keyword>
<gene>
    <name evidence="9" type="ORF">GCM10023258_39960</name>
</gene>
<dbReference type="CDD" id="cd01127">
    <property type="entry name" value="TrwB_TraG_TraD_VirD4"/>
    <property type="match status" value="1"/>
</dbReference>
<feature type="domain" description="TraD/TraG TraM recognition site" evidence="8">
    <location>
        <begin position="377"/>
        <end position="493"/>
    </location>
</feature>
<comment type="subcellular location">
    <subcellularLocation>
        <location evidence="1">Cell membrane</location>
        <topology evidence="1">Multi-pass membrane protein</topology>
    </subcellularLocation>
</comment>
<feature type="region of interest" description="Disordered" evidence="7">
    <location>
        <begin position="471"/>
        <end position="492"/>
    </location>
</feature>
<dbReference type="EMBL" id="BAABIW010000039">
    <property type="protein sequence ID" value="GAA5036951.1"/>
    <property type="molecule type" value="Genomic_DNA"/>
</dbReference>
<evidence type="ECO:0000256" key="4">
    <source>
        <dbReference type="ARBA" id="ARBA00022692"/>
    </source>
</evidence>
<comment type="caution">
    <text evidence="9">The sequence shown here is derived from an EMBL/GenBank/DDBJ whole genome shotgun (WGS) entry which is preliminary data.</text>
</comment>
<keyword evidence="6" id="KW-0472">Membrane</keyword>
<keyword evidence="10" id="KW-1185">Reference proteome</keyword>
<comment type="similarity">
    <text evidence="2">Belongs to the VirD4/TraG family.</text>
</comment>
<evidence type="ECO:0000256" key="7">
    <source>
        <dbReference type="SAM" id="MobiDB-lite"/>
    </source>
</evidence>
<dbReference type="Proteomes" id="UP001500427">
    <property type="component" value="Unassembled WGS sequence"/>
</dbReference>
<dbReference type="Pfam" id="PF12696">
    <property type="entry name" value="TraG-D_C"/>
    <property type="match status" value="1"/>
</dbReference>
<name>A0ABP9JPH5_9MICO</name>
<evidence type="ECO:0000256" key="1">
    <source>
        <dbReference type="ARBA" id="ARBA00004651"/>
    </source>
</evidence>
<proteinExistence type="inferred from homology"/>
<dbReference type="InterPro" id="IPR051539">
    <property type="entry name" value="T4SS-coupling_protein"/>
</dbReference>
<dbReference type="PANTHER" id="PTHR37937">
    <property type="entry name" value="CONJUGATIVE TRANSFER: DNA TRANSPORT"/>
    <property type="match status" value="1"/>
</dbReference>